<dbReference type="SUPFAM" id="SSF56112">
    <property type="entry name" value="Protein kinase-like (PK-like)"/>
    <property type="match status" value="1"/>
</dbReference>
<dbReference type="OMA" id="TIRAGMF"/>
<feature type="compositionally biased region" description="Basic and acidic residues" evidence="1">
    <location>
        <begin position="1525"/>
        <end position="1543"/>
    </location>
</feature>
<gene>
    <name evidence="3" type="ORF">BN1204_062850</name>
    <name evidence="2" type="ORF">NCLIV_062850</name>
</gene>
<feature type="compositionally biased region" description="Low complexity" evidence="1">
    <location>
        <begin position="2269"/>
        <end position="2279"/>
    </location>
</feature>
<feature type="region of interest" description="Disordered" evidence="1">
    <location>
        <begin position="793"/>
        <end position="826"/>
    </location>
</feature>
<dbReference type="Proteomes" id="UP000007494">
    <property type="component" value="Chromosome XII"/>
</dbReference>
<feature type="compositionally biased region" description="Basic and acidic residues" evidence="1">
    <location>
        <begin position="814"/>
        <end position="826"/>
    </location>
</feature>
<protein>
    <recommendedName>
        <fullName evidence="5">Protein kinase domain-containing protein</fullName>
    </recommendedName>
</protein>
<reference evidence="3" key="4">
    <citation type="journal article" date="2015" name="PLoS ONE">
        <title>Comprehensive Evaluation of Toxoplasma gondii VEG and Neospora caninum LIV Genomes with Tachyzoite Stage Transcriptome and Proteome Defines Novel Transcript Features.</title>
        <authorList>
            <person name="Ramaprasad A."/>
            <person name="Mourier T."/>
            <person name="Naeem R."/>
            <person name="Malas T.B."/>
            <person name="Moussa E."/>
            <person name="Panigrahi A."/>
            <person name="Vermont S.J."/>
            <person name="Otto T.D."/>
            <person name="Wastling J."/>
            <person name="Pain A."/>
        </authorList>
    </citation>
    <scope>NUCLEOTIDE SEQUENCE</scope>
    <source>
        <strain evidence="3">Liverpool</strain>
    </source>
</reference>
<feature type="compositionally biased region" description="Basic and acidic residues" evidence="1">
    <location>
        <begin position="2077"/>
        <end position="2132"/>
    </location>
</feature>
<feature type="compositionally biased region" description="Low complexity" evidence="1">
    <location>
        <begin position="299"/>
        <end position="318"/>
    </location>
</feature>
<feature type="compositionally biased region" description="Polar residues" evidence="1">
    <location>
        <begin position="2228"/>
        <end position="2237"/>
    </location>
</feature>
<feature type="compositionally biased region" description="Basic and acidic residues" evidence="1">
    <location>
        <begin position="1481"/>
        <end position="1491"/>
    </location>
</feature>
<feature type="compositionally biased region" description="Low complexity" evidence="1">
    <location>
        <begin position="962"/>
        <end position="989"/>
    </location>
</feature>
<feature type="region of interest" description="Disordered" evidence="1">
    <location>
        <begin position="1662"/>
        <end position="1700"/>
    </location>
</feature>
<organism evidence="2 4">
    <name type="scientific">Neospora caninum (strain Liverpool)</name>
    <dbReference type="NCBI Taxonomy" id="572307"/>
    <lineage>
        <taxon>Eukaryota</taxon>
        <taxon>Sar</taxon>
        <taxon>Alveolata</taxon>
        <taxon>Apicomplexa</taxon>
        <taxon>Conoidasida</taxon>
        <taxon>Coccidia</taxon>
        <taxon>Eucoccidiorida</taxon>
        <taxon>Eimeriorina</taxon>
        <taxon>Sarcocystidae</taxon>
        <taxon>Neospora</taxon>
    </lineage>
</organism>
<feature type="compositionally biased region" description="Low complexity" evidence="1">
    <location>
        <begin position="194"/>
        <end position="204"/>
    </location>
</feature>
<reference evidence="2" key="2">
    <citation type="submission" date="2011-03" db="EMBL/GenBank/DDBJ databases">
        <title>Comparative genomics and transcriptomics of Neospora caninum and Toxoplasma gondii.</title>
        <authorList>
            <person name="Reid A.J."/>
            <person name="Sohal A."/>
            <person name="Harris D."/>
            <person name="Quail M."/>
            <person name="Sanders M."/>
            <person name="Berriman M."/>
            <person name="Wastling J.M."/>
            <person name="Pain A."/>
        </authorList>
    </citation>
    <scope>NUCLEOTIDE SEQUENCE</scope>
    <source>
        <strain evidence="2">Liverpool</strain>
    </source>
</reference>
<dbReference type="EMBL" id="FR823393">
    <property type="protein sequence ID" value="CBZ55859.1"/>
    <property type="molecule type" value="Genomic_DNA"/>
</dbReference>
<feature type="compositionally biased region" description="Low complexity" evidence="1">
    <location>
        <begin position="633"/>
        <end position="666"/>
    </location>
</feature>
<dbReference type="EMBL" id="LN714487">
    <property type="protein sequence ID" value="CEL70603.1"/>
    <property type="molecule type" value="Genomic_DNA"/>
</dbReference>
<feature type="compositionally biased region" description="Polar residues" evidence="1">
    <location>
        <begin position="62"/>
        <end position="83"/>
    </location>
</feature>
<feature type="compositionally biased region" description="Basic and acidic residues" evidence="1">
    <location>
        <begin position="2355"/>
        <end position="2365"/>
    </location>
</feature>
<dbReference type="GO" id="GO:0003723">
    <property type="term" value="F:RNA binding"/>
    <property type="evidence" value="ECO:0007669"/>
    <property type="project" value="TreeGrafter"/>
</dbReference>
<feature type="compositionally biased region" description="Polar residues" evidence="1">
    <location>
        <begin position="2192"/>
        <end position="2203"/>
    </location>
</feature>
<feature type="region of interest" description="Disordered" evidence="1">
    <location>
        <begin position="501"/>
        <end position="531"/>
    </location>
</feature>
<feature type="region of interest" description="Disordered" evidence="1">
    <location>
        <begin position="2355"/>
        <end position="2419"/>
    </location>
</feature>
<dbReference type="InParanoid" id="F0VQ62"/>
<feature type="compositionally biased region" description="Polar residues" evidence="1">
    <location>
        <begin position="263"/>
        <end position="279"/>
    </location>
</feature>
<feature type="region of interest" description="Disordered" evidence="1">
    <location>
        <begin position="359"/>
        <end position="380"/>
    </location>
</feature>
<evidence type="ECO:0000256" key="1">
    <source>
        <dbReference type="SAM" id="MobiDB-lite"/>
    </source>
</evidence>
<feature type="region of interest" description="Disordered" evidence="1">
    <location>
        <begin position="1"/>
        <end position="222"/>
    </location>
</feature>
<feature type="region of interest" description="Disordered" evidence="1">
    <location>
        <begin position="552"/>
        <end position="605"/>
    </location>
</feature>
<feature type="region of interest" description="Disordered" evidence="1">
    <location>
        <begin position="1522"/>
        <end position="1555"/>
    </location>
</feature>
<sequence length="2419" mass="257181">MGDARDRRAARGRRRPESGRTPSPRAASSVGAASPTRSSRKLEKGKGKTTPGERQGEAGPTASCSATSGETANAQTALLSTGASKKRKPAERKGKLSPRPSSRACSPPSAAPQGTQREAESLAASPLASSASSAGAALARASPEPRPGSTVQRPPAPHEAFGEPERGFREGTCVGRLETPVSSPSRCASPTSPPFSSSFSSSLLPRKRHDLRSSAHPTVDAPLKAPSLQLPVDGGVSSVGFEPAAFFGAFQNEERGNFPPLDSGQSLQETASQRPSTLARSVGSRAPIYLRPRLLRPLLPQGAQPAGAGAGTTPPETGAFRELGEALGAAEQRRAGEEADGLLVQELGEEMDGGMALLRNEGRDGGRKDRDESGAGASGRRVGFSRLRTFDKTNKVFQLSPEEEASLVRLAEEQHERLFADEGKRRWLKQWVEPSQSGGSGASALSPLGRARQTFFIAPSPVWGAPMPALAEELTKKKLPLPVSSTVRRLTPLPASLVSSLEKPADARAPGQAPVSAAEPGGATAPVQAPWRSGDAGLLHAKTETPETAAAAGLRGAKDAGGWGDIEGRESRAQTKAASADSRAEAAPGRPRRVTIPRGAFKSHDAVRRGEAPVCLRFLPALHTTSPESPKGLASSPAAAATPVAADADDASASLSAATSSSRPVSGPFPEKEPERLSLSSSRTSSALASASAPSSSVPSFPKEDIPEKVRHGALPSSAAGEAAPSPGPAREGERHLLLHEIAEAAGGEAALEAEKEDEEAKERQLLVFLCSLEQAISQWAAAATLCHRTLFPDEGREGGSASTLAQRGRQRDKRGGGEKARETDSARLLEGEYWEKGKAHPSASRKVHGQSAFSPLLASSLDSVFSSRPNEEERSSFWRAVLPVKPPDMPLEEFVVWCQRPLGMNVREYLRILSGDGLDAPGPMATAGSPRAEQAGASASIEAKLGSPPRGQQSRWRHPRLSLPSPTATSLSSSLSSVAASRPSPQLPRGRRSSSRRRSSASASLSFSSPSLSASCCASPVASSAPSFPSSAVFASSVSTAGVWQQLYNWSEANVADLGTVLDGYVDFDEKRKRALKKQRHLQRQFAIYNKLCSTMRRNFATLLPRQLRTIRAGMFFTISQSALSHGRLLNLVSWQPSEPPPLPFSSLISLLSSSSLVSASPPVAALSGVAGLEHNVTPGKTRGSLSVSSSLPSSFSSFPSEALKENGANAFPRANASLPLSASRARSVSTCPLFVDSAGCLEAKETGGENDPPAASDGRASRCGTRILRQRGLVAAEYFADREGLLRDLVSSFPSLSRELGADREGVLVLEPGNREAVASGGSGQSLERSAALRHGGCRVGSTNIGKAFYYQRAVDALERRFVDMHGAAQRQRDRLQAIAEFGLFPPAPEEIPRGCQVWRCVNLTQSAVLWLLFHDASASLLVMRASRLRSHPDLHAMLHTVHTQNACLFPRSSSLSSSPSVCPYSCAAVPAALEGEAGEGRGKGDRADSPATGPRCKGSLGEKERHLVSEVLGRALATARRLAGDDESRQRQQALGKDDEREGEDDPPAVRRHGSLVAAKDAYLAGDSFVEIAPHLEDISLAEHLEKHGVYKGERDVQRVRQIIFLLIRLLENAPDRSVLLPVKTSRVYLRQRRLVLYIGVPASAACIPFSLLVRHHSIASSSPPPRSKNAKPEAGTAHATNPEVKQEAHAPAASVATARGPEWKIFDRLGDAKREELGYVLSRDFGVSVLDAMRQPTVASVLGWVEPLERSLPPECFPCDRLRLLPSTARTPVDSKGQLPSSLPLYPTRPIDVSKAHTWMLGVLLYRILCGEDQAVSSCCASRSSVSSLRASSGTGPFDLSACSDECARRFLAWCLTPDPRRRPLVSDLLRHPFLFGLGDSGGALEQSSKEPETADSSLASSLAGIGGGGESEASVWGEERRDRRQPRDRSRDPSGVCELDCGGSFDEDSKHERATSGASDAESAGTGAQSACDASHTPRARERPARRREDASGPREACGEAGSRGKRASGARRSSDRRRAECSNSDASPVASARRRRAGASPLRDGWGRGLGGSSASSSSFCFSPRGATLRRRPDSERKAEADEPAKTQLSEDGRARRGFPGHEGDAWRGRGREDAKPEDTSLERLPETASDGELPWHLSGAPAARVKGRRSRGDEGERSGRLSRGGSRRERGGGSACASQRRGASPSLSPVTTPRSTRSARRHETQRRAELGEACGRRRTSARSQVSSGRASPSKHADASPASLRRRQRASLSGSRRSRDAPAKAALGDAGAAHSLDRARAGSCGVSRSRKRVSEGSASPATQRKKPRSDEHVDALLSRSQREQGGKTRLLACSEALFGDVERMVPELIGRQRDGREDGVAFYGGNDPLLIGLPSDDDDAWHESPQDDDDEEDDEEEDEEDDEEDDVEAEEEE</sequence>
<feature type="compositionally biased region" description="Low complexity" evidence="1">
    <location>
        <begin position="677"/>
        <end position="701"/>
    </location>
</feature>
<evidence type="ECO:0008006" key="5">
    <source>
        <dbReference type="Google" id="ProtNLM"/>
    </source>
</evidence>
<feature type="compositionally biased region" description="Basic and acidic residues" evidence="1">
    <location>
        <begin position="1922"/>
        <end position="1937"/>
    </location>
</feature>
<feature type="compositionally biased region" description="Basic and acidic residues" evidence="1">
    <location>
        <begin position="2208"/>
        <end position="2217"/>
    </location>
</feature>
<dbReference type="GO" id="GO:0005681">
    <property type="term" value="C:spliceosomal complex"/>
    <property type="evidence" value="ECO:0007669"/>
    <property type="project" value="TreeGrafter"/>
</dbReference>
<feature type="compositionally biased region" description="Basic and acidic residues" evidence="1">
    <location>
        <begin position="360"/>
        <end position="373"/>
    </location>
</feature>
<feature type="compositionally biased region" description="Basic and acidic residues" evidence="1">
    <location>
        <begin position="160"/>
        <end position="169"/>
    </location>
</feature>
<feature type="region of interest" description="Disordered" evidence="1">
    <location>
        <begin position="1887"/>
        <end position="2336"/>
    </location>
</feature>
<evidence type="ECO:0000313" key="3">
    <source>
        <dbReference type="EMBL" id="CEL70603.1"/>
    </source>
</evidence>
<feature type="compositionally biased region" description="Basic and acidic residues" evidence="1">
    <location>
        <begin position="1984"/>
        <end position="1998"/>
    </location>
</feature>
<dbReference type="InterPro" id="IPR052225">
    <property type="entry name" value="Ser/Arg_repetitive_matrix"/>
</dbReference>
<feature type="region of interest" description="Disordered" evidence="1">
    <location>
        <begin position="299"/>
        <end position="319"/>
    </location>
</feature>
<dbReference type="Gene3D" id="1.10.510.10">
    <property type="entry name" value="Transferase(Phosphotransferase) domain 1"/>
    <property type="match status" value="1"/>
</dbReference>
<feature type="compositionally biased region" description="Low complexity" evidence="1">
    <location>
        <begin position="2059"/>
        <end position="2073"/>
    </location>
</feature>
<feature type="compositionally biased region" description="Basic and acidic residues" evidence="1">
    <location>
        <begin position="2314"/>
        <end position="2332"/>
    </location>
</feature>
<name>F0VQ62_NEOCL</name>
<feature type="compositionally biased region" description="Low complexity" evidence="1">
    <location>
        <begin position="121"/>
        <end position="142"/>
    </location>
</feature>
<feature type="compositionally biased region" description="Low complexity" evidence="1">
    <location>
        <begin position="1001"/>
        <end position="1013"/>
    </location>
</feature>
<reference evidence="2" key="1">
    <citation type="submission" date="2011-02" db="EMBL/GenBank/DDBJ databases">
        <authorList>
            <person name="Aslett M."/>
        </authorList>
    </citation>
    <scope>NUCLEOTIDE SEQUENCE</scope>
    <source>
        <strain evidence="2">Liverpool</strain>
    </source>
</reference>
<evidence type="ECO:0000313" key="2">
    <source>
        <dbReference type="EMBL" id="CBZ55859.1"/>
    </source>
</evidence>
<dbReference type="GO" id="GO:0048024">
    <property type="term" value="P:regulation of mRNA splicing, via spliceosome"/>
    <property type="evidence" value="ECO:0007669"/>
    <property type="project" value="TreeGrafter"/>
</dbReference>
<dbReference type="PANTHER" id="PTHR23148">
    <property type="entry name" value="SERINE/ARGININE REGULATED NUCLEAR MATRIX PROTEIN"/>
    <property type="match status" value="1"/>
</dbReference>
<dbReference type="PANTHER" id="PTHR23148:SF0">
    <property type="entry name" value="SERINE_ARGININE REPETITIVE MATRIX PROTEIN 1"/>
    <property type="match status" value="1"/>
</dbReference>
<proteinExistence type="predicted"/>
<feature type="compositionally biased region" description="Basic and acidic residues" evidence="1">
    <location>
        <begin position="2157"/>
        <end position="2166"/>
    </location>
</feature>
<feature type="region of interest" description="Disordered" evidence="1">
    <location>
        <begin position="253"/>
        <end position="283"/>
    </location>
</feature>
<feature type="compositionally biased region" description="Basic residues" evidence="1">
    <location>
        <begin position="990"/>
        <end position="1000"/>
    </location>
</feature>
<evidence type="ECO:0000313" key="4">
    <source>
        <dbReference type="Proteomes" id="UP000007494"/>
    </source>
</evidence>
<feature type="compositionally biased region" description="Low complexity" evidence="1">
    <location>
        <begin position="577"/>
        <end position="587"/>
    </location>
</feature>
<dbReference type="OrthoDB" id="10252354at2759"/>
<dbReference type="RefSeq" id="XP_003885885.1">
    <property type="nucleotide sequence ID" value="XM_003885836.1"/>
</dbReference>
<dbReference type="GeneID" id="13445082"/>
<feature type="region of interest" description="Disordered" evidence="1">
    <location>
        <begin position="625"/>
        <end position="705"/>
    </location>
</feature>
<dbReference type="eggNOG" id="ENOG502SXRF">
    <property type="taxonomic scope" value="Eukaryota"/>
</dbReference>
<reference evidence="4" key="3">
    <citation type="journal article" date="2012" name="PLoS Pathog.">
        <title>Comparative genomics of the apicomplexan parasites Toxoplasma gondii and Neospora caninum: Coccidia differing in host range and transmission strategy.</title>
        <authorList>
            <person name="Reid A.J."/>
            <person name="Vermont S.J."/>
            <person name="Cotton J.A."/>
            <person name="Harris D."/>
            <person name="Hill-Cawthorne G.A."/>
            <person name="Konen-Waisman S."/>
            <person name="Latham S.M."/>
            <person name="Mourier T."/>
            <person name="Norton R."/>
            <person name="Quail M.A."/>
            <person name="Sanders M."/>
            <person name="Shanmugam D."/>
            <person name="Sohal A."/>
            <person name="Wasmuth J.D."/>
            <person name="Brunk B."/>
            <person name="Grigg M.E."/>
            <person name="Howard J.C."/>
            <person name="Parkinson J."/>
            <person name="Roos D.S."/>
            <person name="Trees A.J."/>
            <person name="Berriman M."/>
            <person name="Pain A."/>
            <person name="Wastling J.M."/>
        </authorList>
    </citation>
    <scope>NUCLEOTIDE SEQUENCE [LARGE SCALE GENOMIC DNA]</scope>
    <source>
        <strain evidence="4">Liverpool</strain>
    </source>
</reference>
<feature type="region of interest" description="Disordered" evidence="1">
    <location>
        <begin position="944"/>
        <end position="1013"/>
    </location>
</feature>
<feature type="region of interest" description="Disordered" evidence="1">
    <location>
        <begin position="1479"/>
        <end position="1504"/>
    </location>
</feature>
<dbReference type="VEuPathDB" id="ToxoDB:NCLIV_062850"/>
<feature type="compositionally biased region" description="Acidic residues" evidence="1">
    <location>
        <begin position="2381"/>
        <end position="2419"/>
    </location>
</feature>
<keyword evidence="4" id="KW-1185">Reference proteome</keyword>
<dbReference type="InterPro" id="IPR011009">
    <property type="entry name" value="Kinase-like_dom_sf"/>
</dbReference>
<accession>F0VQ62</accession>
<feature type="compositionally biased region" description="Low complexity" evidence="1">
    <location>
        <begin position="97"/>
        <end position="112"/>
    </location>
</feature>